<proteinExistence type="predicted"/>
<feature type="domain" description="Peptidase M20 dimerisation" evidence="1">
    <location>
        <begin position="216"/>
        <end position="305"/>
    </location>
</feature>
<dbReference type="InterPro" id="IPR002933">
    <property type="entry name" value="Peptidase_M20"/>
</dbReference>
<dbReference type="Gene3D" id="3.40.630.10">
    <property type="entry name" value="Zn peptidases"/>
    <property type="match status" value="1"/>
</dbReference>
<organism evidence="2 3">
    <name type="scientific">Nocardioides yefusunii</name>
    <dbReference type="NCBI Taxonomy" id="2500546"/>
    <lineage>
        <taxon>Bacteria</taxon>
        <taxon>Bacillati</taxon>
        <taxon>Actinomycetota</taxon>
        <taxon>Actinomycetes</taxon>
        <taxon>Propionibacteriales</taxon>
        <taxon>Nocardioidaceae</taxon>
        <taxon>Nocardioides</taxon>
    </lineage>
</organism>
<comment type="caution">
    <text evidence="2">The sequence shown here is derived from an EMBL/GenBank/DDBJ whole genome shotgun (WGS) entry which is preliminary data.</text>
</comment>
<dbReference type="Gene3D" id="3.30.70.360">
    <property type="match status" value="1"/>
</dbReference>
<dbReference type="NCBIfam" id="TIGR01891">
    <property type="entry name" value="amidohydrolases"/>
    <property type="match status" value="1"/>
</dbReference>
<dbReference type="Pfam" id="PF07687">
    <property type="entry name" value="M20_dimer"/>
    <property type="match status" value="1"/>
</dbReference>
<dbReference type="PANTHER" id="PTHR11014:SF63">
    <property type="entry name" value="METALLOPEPTIDASE, PUTATIVE (AFU_ORTHOLOGUE AFUA_6G09600)-RELATED"/>
    <property type="match status" value="1"/>
</dbReference>
<gene>
    <name evidence="2" type="ORF">ACFPWU_14065</name>
</gene>
<sequence length="436" mass="46321">MGTHEHPTTTTPDAALRERATAVVDSHADDLVAIYQDLHAHPELGFTEHRTSSFLADELVRLGFDVVRGIGGTGVLARLDNGDGPTVMYRADMDANAVEEANDLPYRSTVRVTREDGTESPVGHMCGHDAHVTWMVGLARTLVETKDAWRGTVLLVGQPAEELIQGAQAMVDDGLHDQPLMQTPDHYVALHTAPVPVGTVACVPGTLMAGTDQIDVLIHGVGGHGSMPHVTKDPVLMAATAVVELQSVVSRRISPQATAVLTVGSIQAGADNNVIPDRALLKVNLRWFDAAVREQLVAGLRAVCDGVARTAGMSEDALPEYTFKGGSTPLVNDDVQTPRLTGVLKEVLGEDKVITQMPPVTGSEDAHLLMGPHADEIAFTYLNVGVADPVLCEQAWARGELVPYGMHSPQYLVHLPAIAVGAKVAVAAVLELLGRP</sequence>
<dbReference type="Pfam" id="PF01546">
    <property type="entry name" value="Peptidase_M20"/>
    <property type="match status" value="1"/>
</dbReference>
<evidence type="ECO:0000259" key="1">
    <source>
        <dbReference type="Pfam" id="PF07687"/>
    </source>
</evidence>
<dbReference type="InterPro" id="IPR017439">
    <property type="entry name" value="Amidohydrolase"/>
</dbReference>
<dbReference type="EMBL" id="JBHSQI010000009">
    <property type="protein sequence ID" value="MFC6154790.1"/>
    <property type="molecule type" value="Genomic_DNA"/>
</dbReference>
<keyword evidence="3" id="KW-1185">Reference proteome</keyword>
<accession>A0ABW1R3V7</accession>
<reference evidence="3" key="1">
    <citation type="journal article" date="2019" name="Int. J. Syst. Evol. Microbiol.">
        <title>The Global Catalogue of Microorganisms (GCM) 10K type strain sequencing project: providing services to taxonomists for standard genome sequencing and annotation.</title>
        <authorList>
            <consortium name="The Broad Institute Genomics Platform"/>
            <consortium name="The Broad Institute Genome Sequencing Center for Infectious Disease"/>
            <person name="Wu L."/>
            <person name="Ma J."/>
        </authorList>
    </citation>
    <scope>NUCLEOTIDE SEQUENCE [LARGE SCALE GENOMIC DNA]</scope>
    <source>
        <strain evidence="3">DFY28</strain>
    </source>
</reference>
<dbReference type="RefSeq" id="WP_128219163.1">
    <property type="nucleotide sequence ID" value="NZ_CP034929.1"/>
</dbReference>
<dbReference type="PANTHER" id="PTHR11014">
    <property type="entry name" value="PEPTIDASE M20 FAMILY MEMBER"/>
    <property type="match status" value="1"/>
</dbReference>
<dbReference type="SUPFAM" id="SSF55031">
    <property type="entry name" value="Bacterial exopeptidase dimerisation domain"/>
    <property type="match status" value="1"/>
</dbReference>
<evidence type="ECO:0000313" key="3">
    <source>
        <dbReference type="Proteomes" id="UP001596098"/>
    </source>
</evidence>
<protein>
    <submittedName>
        <fullName evidence="2">Amidohydrolase</fullName>
    </submittedName>
</protein>
<name>A0ABW1R3V7_9ACTN</name>
<evidence type="ECO:0000313" key="2">
    <source>
        <dbReference type="EMBL" id="MFC6154790.1"/>
    </source>
</evidence>
<dbReference type="SUPFAM" id="SSF53187">
    <property type="entry name" value="Zn-dependent exopeptidases"/>
    <property type="match status" value="1"/>
</dbReference>
<dbReference type="InterPro" id="IPR036264">
    <property type="entry name" value="Bact_exopeptidase_dim_dom"/>
</dbReference>
<dbReference type="Proteomes" id="UP001596098">
    <property type="component" value="Unassembled WGS sequence"/>
</dbReference>
<dbReference type="InterPro" id="IPR011650">
    <property type="entry name" value="Peptidase_M20_dimer"/>
</dbReference>
<dbReference type="PIRSF" id="PIRSF005962">
    <property type="entry name" value="Pept_M20D_amidohydro"/>
    <property type="match status" value="1"/>
</dbReference>